<reference evidence="1 2" key="1">
    <citation type="submission" date="2018-06" db="EMBL/GenBank/DDBJ databases">
        <authorList>
            <consortium name="Pathogen Informatics"/>
            <person name="Doyle S."/>
        </authorList>
    </citation>
    <scope>NUCLEOTIDE SEQUENCE [LARGE SCALE GENOMIC DNA]</scope>
    <source>
        <strain evidence="1 2">NCTC13156</strain>
    </source>
</reference>
<evidence type="ECO:0000313" key="2">
    <source>
        <dbReference type="Proteomes" id="UP000255269"/>
    </source>
</evidence>
<dbReference type="InterPro" id="IPR011889">
    <property type="entry name" value="Liste_lipo_26"/>
</dbReference>
<dbReference type="Proteomes" id="UP000255269">
    <property type="component" value="Unassembled WGS sequence"/>
</dbReference>
<proteinExistence type="predicted"/>
<organism evidence="1 2">
    <name type="scientific">Helicobacter pullorum</name>
    <dbReference type="NCBI Taxonomy" id="35818"/>
    <lineage>
        <taxon>Bacteria</taxon>
        <taxon>Pseudomonadati</taxon>
        <taxon>Campylobacterota</taxon>
        <taxon>Epsilonproteobacteria</taxon>
        <taxon>Campylobacterales</taxon>
        <taxon>Helicobacteraceae</taxon>
        <taxon>Helicobacter</taxon>
    </lineage>
</organism>
<dbReference type="Pfam" id="PF03382">
    <property type="entry name" value="DUF285"/>
    <property type="match status" value="1"/>
</dbReference>
<sequence length="383" mass="44928">MKHAPNTRDELKALVDDTSINLGDIDTSKITDMSGLFSHTSRTDFSGIEKWDVSKVTNMGAMFAFAESFNQDISNWDISNVRNMNDIFLTLYSQPYKNAIFDWDLSNVIHIKGDDRDIINRRPFRLTKQQINFLQENNIKSELDYMRLDVEECAKEMGFVLYYSNPNDSSALHTQGDDILLLRTNAYDYPLDEYDIDMWIEKIKNDAEEPLDFYKEIARLTPKNLPQVYLKKGIEKDLIKNLIHKETCILKNVTIKMSKNLRECLKEHFDIEDIFTEEEKEILSDINLDTERLLQYYEASEEENSTYAASCFIDTETAFEVYRKYTDYICDNSEDCLDTYGRRNLGNAIYEMVGEAISEMAERLYNEFEDRHLQDNTNTRTMR</sequence>
<dbReference type="NCBIfam" id="TIGR02167">
    <property type="entry name" value="Liste_lipo_26"/>
    <property type="match status" value="1"/>
</dbReference>
<dbReference type="RefSeq" id="WP_115057306.1">
    <property type="nucleotide sequence ID" value="NZ_UGJF01000002.1"/>
</dbReference>
<dbReference type="AlphaFoldDB" id="A0A377Q279"/>
<protein>
    <submittedName>
        <fullName evidence="1">Membrane-associated lipoprotein</fullName>
    </submittedName>
</protein>
<evidence type="ECO:0000313" key="1">
    <source>
        <dbReference type="EMBL" id="STQ88902.1"/>
    </source>
</evidence>
<accession>A0A377Q279</accession>
<name>A0A377Q279_9HELI</name>
<dbReference type="InterPro" id="IPR005046">
    <property type="entry name" value="DUF285"/>
</dbReference>
<dbReference type="EMBL" id="UGJF01000002">
    <property type="protein sequence ID" value="STQ88902.1"/>
    <property type="molecule type" value="Genomic_DNA"/>
</dbReference>
<gene>
    <name evidence="1" type="ORF">NCTC13156_01709</name>
</gene>
<keyword evidence="1" id="KW-0449">Lipoprotein</keyword>